<dbReference type="PANTHER" id="PTHR31531:SF2">
    <property type="entry name" value="E3 UBIQUITIN-PROTEIN LIGASE E3D"/>
    <property type="match status" value="1"/>
</dbReference>
<dbReference type="EnsemblPlants" id="AET6Gv20246700.3">
    <property type="protein sequence ID" value="AET6Gv20246700.3"/>
    <property type="gene ID" value="AET6Gv20246700"/>
</dbReference>
<keyword evidence="2" id="KW-1185">Reference proteome</keyword>
<evidence type="ECO:0000313" key="2">
    <source>
        <dbReference type="Proteomes" id="UP000015105"/>
    </source>
</evidence>
<dbReference type="AlphaFoldDB" id="A0A453N5L8"/>
<dbReference type="Gramene" id="AET6Gv20246700.3">
    <property type="protein sequence ID" value="AET6Gv20246700.3"/>
    <property type="gene ID" value="AET6Gv20246700"/>
</dbReference>
<dbReference type="GO" id="GO:0006513">
    <property type="term" value="P:protein monoubiquitination"/>
    <property type="evidence" value="ECO:0007669"/>
    <property type="project" value="TreeGrafter"/>
</dbReference>
<reference evidence="2" key="1">
    <citation type="journal article" date="2014" name="Science">
        <title>Ancient hybridizations among the ancestral genomes of bread wheat.</title>
        <authorList>
            <consortium name="International Wheat Genome Sequencing Consortium,"/>
            <person name="Marcussen T."/>
            <person name="Sandve S.R."/>
            <person name="Heier L."/>
            <person name="Spannagl M."/>
            <person name="Pfeifer M."/>
            <person name="Jakobsen K.S."/>
            <person name="Wulff B.B."/>
            <person name="Steuernagel B."/>
            <person name="Mayer K.F."/>
            <person name="Olsen O.A."/>
        </authorList>
    </citation>
    <scope>NUCLEOTIDE SEQUENCE [LARGE SCALE GENOMIC DNA]</scope>
    <source>
        <strain evidence="2">cv. AL8/78</strain>
    </source>
</reference>
<accession>A0A453N5L8</accession>
<reference evidence="1" key="3">
    <citation type="journal article" date="2017" name="Nature">
        <title>Genome sequence of the progenitor of the wheat D genome Aegilops tauschii.</title>
        <authorList>
            <person name="Luo M.C."/>
            <person name="Gu Y.Q."/>
            <person name="Puiu D."/>
            <person name="Wang H."/>
            <person name="Twardziok S.O."/>
            <person name="Deal K.R."/>
            <person name="Huo N."/>
            <person name="Zhu T."/>
            <person name="Wang L."/>
            <person name="Wang Y."/>
            <person name="McGuire P.E."/>
            <person name="Liu S."/>
            <person name="Long H."/>
            <person name="Ramasamy R.K."/>
            <person name="Rodriguez J.C."/>
            <person name="Van S.L."/>
            <person name="Yuan L."/>
            <person name="Wang Z."/>
            <person name="Xia Z."/>
            <person name="Xiao L."/>
            <person name="Anderson O.D."/>
            <person name="Ouyang S."/>
            <person name="Liang Y."/>
            <person name="Zimin A.V."/>
            <person name="Pertea G."/>
            <person name="Qi P."/>
            <person name="Bennetzen J.L."/>
            <person name="Dai X."/>
            <person name="Dawson M.W."/>
            <person name="Muller H.G."/>
            <person name="Kugler K."/>
            <person name="Rivarola-Duarte L."/>
            <person name="Spannagl M."/>
            <person name="Mayer K.F.X."/>
            <person name="Lu F.H."/>
            <person name="Bevan M.W."/>
            <person name="Leroy P."/>
            <person name="Li P."/>
            <person name="You F.M."/>
            <person name="Sun Q."/>
            <person name="Liu Z."/>
            <person name="Lyons E."/>
            <person name="Wicker T."/>
            <person name="Salzberg S.L."/>
            <person name="Devos K.M."/>
            <person name="Dvorak J."/>
        </authorList>
    </citation>
    <scope>NUCLEOTIDE SEQUENCE [LARGE SCALE GENOMIC DNA]</scope>
    <source>
        <strain evidence="1">cv. AL8/78</strain>
    </source>
</reference>
<evidence type="ECO:0000313" key="1">
    <source>
        <dbReference type="EnsemblPlants" id="AET6Gv20246700.3"/>
    </source>
</evidence>
<reference evidence="1" key="5">
    <citation type="journal article" date="2021" name="G3 (Bethesda)">
        <title>Aegilops tauschii genome assembly Aet v5.0 features greater sequence contiguity and improved annotation.</title>
        <authorList>
            <person name="Wang L."/>
            <person name="Zhu T."/>
            <person name="Rodriguez J.C."/>
            <person name="Deal K.R."/>
            <person name="Dubcovsky J."/>
            <person name="McGuire P.E."/>
            <person name="Lux T."/>
            <person name="Spannagl M."/>
            <person name="Mayer K.F.X."/>
            <person name="Baldrich P."/>
            <person name="Meyers B.C."/>
            <person name="Huo N."/>
            <person name="Gu Y.Q."/>
            <person name="Zhou H."/>
            <person name="Devos K.M."/>
            <person name="Bennetzen J.L."/>
            <person name="Unver T."/>
            <person name="Budak H."/>
            <person name="Gulick P.J."/>
            <person name="Galiba G."/>
            <person name="Kalapos B."/>
            <person name="Nelson D.R."/>
            <person name="Li P."/>
            <person name="You F.M."/>
            <person name="Luo M.C."/>
            <person name="Dvorak J."/>
        </authorList>
    </citation>
    <scope>NUCLEOTIDE SEQUENCE [LARGE SCALE GENOMIC DNA]</scope>
    <source>
        <strain evidence="1">cv. AL8/78</strain>
    </source>
</reference>
<dbReference type="GO" id="GO:0051865">
    <property type="term" value="P:protein autoubiquitination"/>
    <property type="evidence" value="ECO:0007669"/>
    <property type="project" value="TreeGrafter"/>
</dbReference>
<sequence length="100" mass="11323">MCRGHTLEKLFVNLLLEIAEDEISFRTVVRDLKTKRPMLQIVLLSSKAWMFSGYCYENEMDGSHVTAHLQPTVKLLYSNCSSASETDLRDSRGVVIQISG</sequence>
<dbReference type="GO" id="GO:0005634">
    <property type="term" value="C:nucleus"/>
    <property type="evidence" value="ECO:0007669"/>
    <property type="project" value="TreeGrafter"/>
</dbReference>
<organism evidence="1 2">
    <name type="scientific">Aegilops tauschii subsp. strangulata</name>
    <name type="common">Goatgrass</name>
    <dbReference type="NCBI Taxonomy" id="200361"/>
    <lineage>
        <taxon>Eukaryota</taxon>
        <taxon>Viridiplantae</taxon>
        <taxon>Streptophyta</taxon>
        <taxon>Embryophyta</taxon>
        <taxon>Tracheophyta</taxon>
        <taxon>Spermatophyta</taxon>
        <taxon>Magnoliopsida</taxon>
        <taxon>Liliopsida</taxon>
        <taxon>Poales</taxon>
        <taxon>Poaceae</taxon>
        <taxon>BOP clade</taxon>
        <taxon>Pooideae</taxon>
        <taxon>Triticodae</taxon>
        <taxon>Triticeae</taxon>
        <taxon>Triticinae</taxon>
        <taxon>Aegilops</taxon>
    </lineage>
</organism>
<name>A0A453N5L8_AEGTS</name>
<proteinExistence type="predicted"/>
<dbReference type="GO" id="GO:0000151">
    <property type="term" value="C:ubiquitin ligase complex"/>
    <property type="evidence" value="ECO:0007669"/>
    <property type="project" value="TreeGrafter"/>
</dbReference>
<dbReference type="InterPro" id="IPR019193">
    <property type="entry name" value="UBQ-conj_enz_E2-bd_prot"/>
</dbReference>
<dbReference type="GO" id="GO:0031624">
    <property type="term" value="F:ubiquitin conjugating enzyme binding"/>
    <property type="evidence" value="ECO:0007669"/>
    <property type="project" value="TreeGrafter"/>
</dbReference>
<dbReference type="PANTHER" id="PTHR31531">
    <property type="entry name" value="E3 UBIQUITIN-PROTEIN LIGASE E3D FAMILY MEMBER"/>
    <property type="match status" value="1"/>
</dbReference>
<reference evidence="1" key="4">
    <citation type="submission" date="2019-03" db="UniProtKB">
        <authorList>
            <consortium name="EnsemblPlants"/>
        </authorList>
    </citation>
    <scope>IDENTIFICATION</scope>
</reference>
<dbReference type="GO" id="GO:0043161">
    <property type="term" value="P:proteasome-mediated ubiquitin-dependent protein catabolic process"/>
    <property type="evidence" value="ECO:0007669"/>
    <property type="project" value="TreeGrafter"/>
</dbReference>
<protein>
    <submittedName>
        <fullName evidence="1">Uncharacterized protein</fullName>
    </submittedName>
</protein>
<dbReference type="Proteomes" id="UP000015105">
    <property type="component" value="Chromosome 6D"/>
</dbReference>
<dbReference type="GO" id="GO:0005829">
    <property type="term" value="C:cytosol"/>
    <property type="evidence" value="ECO:0007669"/>
    <property type="project" value="TreeGrafter"/>
</dbReference>
<reference evidence="2" key="2">
    <citation type="journal article" date="2017" name="Nat. Plants">
        <title>The Aegilops tauschii genome reveals multiple impacts of transposons.</title>
        <authorList>
            <person name="Zhao G."/>
            <person name="Zou C."/>
            <person name="Li K."/>
            <person name="Wang K."/>
            <person name="Li T."/>
            <person name="Gao L."/>
            <person name="Zhang X."/>
            <person name="Wang H."/>
            <person name="Yang Z."/>
            <person name="Liu X."/>
            <person name="Jiang W."/>
            <person name="Mao L."/>
            <person name="Kong X."/>
            <person name="Jiao Y."/>
            <person name="Jia J."/>
        </authorList>
    </citation>
    <scope>NUCLEOTIDE SEQUENCE [LARGE SCALE GENOMIC DNA]</scope>
    <source>
        <strain evidence="2">cv. AL8/78</strain>
    </source>
</reference>
<dbReference type="GO" id="GO:0030332">
    <property type="term" value="F:cyclin binding"/>
    <property type="evidence" value="ECO:0007669"/>
    <property type="project" value="TreeGrafter"/>
</dbReference>
<dbReference type="GO" id="GO:0000209">
    <property type="term" value="P:protein polyubiquitination"/>
    <property type="evidence" value="ECO:0007669"/>
    <property type="project" value="TreeGrafter"/>
</dbReference>
<dbReference type="GO" id="GO:0061630">
    <property type="term" value="F:ubiquitin protein ligase activity"/>
    <property type="evidence" value="ECO:0007669"/>
    <property type="project" value="TreeGrafter"/>
</dbReference>